<dbReference type="EMBL" id="JABCRI010000006">
    <property type="protein sequence ID" value="KAF8405020.1"/>
    <property type="molecule type" value="Genomic_DNA"/>
</dbReference>
<comment type="caution">
    <text evidence="2">The sequence shown here is derived from an EMBL/GenBank/DDBJ whole genome shotgun (WGS) entry which is preliminary data.</text>
</comment>
<gene>
    <name evidence="2" type="ORF">HHK36_009916</name>
</gene>
<dbReference type="OrthoDB" id="1104553at2759"/>
<proteinExistence type="predicted"/>
<dbReference type="Proteomes" id="UP000655225">
    <property type="component" value="Unassembled WGS sequence"/>
</dbReference>
<evidence type="ECO:0000256" key="1">
    <source>
        <dbReference type="SAM" id="MobiDB-lite"/>
    </source>
</evidence>
<dbReference type="PANTHER" id="PTHR33676:SF3">
    <property type="entry name" value="COLD-REGULATED PROTEIN 27"/>
    <property type="match status" value="1"/>
</dbReference>
<protein>
    <submittedName>
        <fullName evidence="2">Uncharacterized protein</fullName>
    </submittedName>
</protein>
<reference evidence="2 3" key="1">
    <citation type="submission" date="2020-04" db="EMBL/GenBank/DDBJ databases">
        <title>Plant Genome Project.</title>
        <authorList>
            <person name="Zhang R.-G."/>
        </authorList>
    </citation>
    <scope>NUCLEOTIDE SEQUENCE [LARGE SCALE GENOMIC DNA]</scope>
    <source>
        <strain evidence="2">YNK0</strain>
        <tissue evidence="2">Leaf</tissue>
    </source>
</reference>
<evidence type="ECO:0000313" key="3">
    <source>
        <dbReference type="Proteomes" id="UP000655225"/>
    </source>
</evidence>
<dbReference type="GO" id="GO:0009409">
    <property type="term" value="P:response to cold"/>
    <property type="evidence" value="ECO:0007669"/>
    <property type="project" value="InterPro"/>
</dbReference>
<keyword evidence="3" id="KW-1185">Reference proteome</keyword>
<name>A0A834ZDI6_TETSI</name>
<sequence>MGKGGGRFEAEASLSVSSPVTRQEVVAAKIFIENHYKNYLQGLHDHKERNYKLHNSGIRAKVPTVAEVTVNVKIDEMMRFLKETSEAHGKMLHGLLRKVAIITSKIKVLSGGQRIEKRERLHKLFSTRGDVTKPMEVINDHNIKRNDRGFPVAEPMSTEWTDEKHSLYLNFMEASFVNQLYCSMDLLGWWSQENPPDANTSRPSNANTRISSGKFKVLREGCGQKINFERTQPPLDIADESQVLVENPWIRHFRSGGKCQNGTSPNLQEYGSIPSETIQLRVKKTLACGLATSSKQLPVCHSHLCRQDSVGSNTGLIEVSDQNFIDEDHEGEKLSSLCRAKRMKTLVGDASSKDQVVPFGKSHVTADSTENDAFSEKE</sequence>
<accession>A0A834ZDI6</accession>
<evidence type="ECO:0000313" key="2">
    <source>
        <dbReference type="EMBL" id="KAF8405020.1"/>
    </source>
</evidence>
<dbReference type="GO" id="GO:0042752">
    <property type="term" value="P:regulation of circadian rhythm"/>
    <property type="evidence" value="ECO:0007669"/>
    <property type="project" value="InterPro"/>
</dbReference>
<dbReference type="PANTHER" id="PTHR33676">
    <property type="entry name" value="COLD REGULATED PROTEIN 27"/>
    <property type="match status" value="1"/>
</dbReference>
<feature type="region of interest" description="Disordered" evidence="1">
    <location>
        <begin position="358"/>
        <end position="378"/>
    </location>
</feature>
<dbReference type="AlphaFoldDB" id="A0A834ZDI6"/>
<dbReference type="InterPro" id="IPR044678">
    <property type="entry name" value="COR27/28"/>
</dbReference>
<organism evidence="2 3">
    <name type="scientific">Tetracentron sinense</name>
    <name type="common">Spur-leaf</name>
    <dbReference type="NCBI Taxonomy" id="13715"/>
    <lineage>
        <taxon>Eukaryota</taxon>
        <taxon>Viridiplantae</taxon>
        <taxon>Streptophyta</taxon>
        <taxon>Embryophyta</taxon>
        <taxon>Tracheophyta</taxon>
        <taxon>Spermatophyta</taxon>
        <taxon>Magnoliopsida</taxon>
        <taxon>Trochodendrales</taxon>
        <taxon>Trochodendraceae</taxon>
        <taxon>Tetracentron</taxon>
    </lineage>
</organism>